<feature type="transmembrane region" description="Helical" evidence="1">
    <location>
        <begin position="55"/>
        <end position="74"/>
    </location>
</feature>
<dbReference type="RefSeq" id="WP_067856825.1">
    <property type="nucleotide sequence ID" value="NZ_CP011502.1"/>
</dbReference>
<feature type="transmembrane region" description="Helical" evidence="1">
    <location>
        <begin position="27"/>
        <end position="49"/>
    </location>
</feature>
<name>A0A0U3KI49_9ACTN</name>
<dbReference type="PATRIC" id="fig|2041.4.peg.1626"/>
<dbReference type="EMBL" id="CP011502">
    <property type="protein sequence ID" value="ALX04595.1"/>
    <property type="molecule type" value="Genomic_DNA"/>
</dbReference>
<evidence type="ECO:0000313" key="3">
    <source>
        <dbReference type="Proteomes" id="UP000067689"/>
    </source>
</evidence>
<gene>
    <name evidence="2" type="ORF">AERYTH_07755</name>
</gene>
<dbReference type="OrthoDB" id="5243487at2"/>
<proteinExistence type="predicted"/>
<dbReference type="KEGG" id="aer:AERYTH_07755"/>
<keyword evidence="3" id="KW-1185">Reference proteome</keyword>
<organism evidence="2 3">
    <name type="scientific">Aeromicrobium erythreum</name>
    <dbReference type="NCBI Taxonomy" id="2041"/>
    <lineage>
        <taxon>Bacteria</taxon>
        <taxon>Bacillati</taxon>
        <taxon>Actinomycetota</taxon>
        <taxon>Actinomycetes</taxon>
        <taxon>Propionibacteriales</taxon>
        <taxon>Nocardioidaceae</taxon>
        <taxon>Aeromicrobium</taxon>
    </lineage>
</organism>
<evidence type="ECO:0000313" key="2">
    <source>
        <dbReference type="EMBL" id="ALX04595.1"/>
    </source>
</evidence>
<dbReference type="STRING" id="2041.AERYTH_07755"/>
<dbReference type="Proteomes" id="UP000067689">
    <property type="component" value="Chromosome"/>
</dbReference>
<evidence type="ECO:0008006" key="4">
    <source>
        <dbReference type="Google" id="ProtNLM"/>
    </source>
</evidence>
<accession>A0A0U3KI49</accession>
<protein>
    <recommendedName>
        <fullName evidence="4">PH domain-containing protein</fullName>
    </recommendedName>
</protein>
<keyword evidence="1" id="KW-0812">Transmembrane</keyword>
<dbReference type="AlphaFoldDB" id="A0A0U3KI49"/>
<reference evidence="2 3" key="1">
    <citation type="journal article" date="1991" name="Int. J. Syst. Bacteriol.">
        <title>Description of the erythromycin-producing bacterium Arthrobacter sp. strain NRRL B-3381 as Aeromicrobium erythreum gen. nov., sp. nov.</title>
        <authorList>
            <person name="Miller E.S."/>
            <person name="Woese C.R."/>
            <person name="Brenner S."/>
        </authorList>
    </citation>
    <scope>NUCLEOTIDE SEQUENCE [LARGE SCALE GENOMIC DNA]</scope>
    <source>
        <strain evidence="2 3">AR18</strain>
    </source>
</reference>
<keyword evidence="1" id="KW-0472">Membrane</keyword>
<evidence type="ECO:0000256" key="1">
    <source>
        <dbReference type="SAM" id="Phobius"/>
    </source>
</evidence>
<keyword evidence="1" id="KW-1133">Transmembrane helix</keyword>
<sequence>MAVSTERLESLQDDGVEDQPFEIRRRALLYLVVGLAALAVGAGFGFLAWERDDTALWVPGGVLLFLALTVLQGVRDARTPLFVADSHGVRMRDGDGWVGLLWSEMADIRVESRDGLLDPRVKVISPDGRRIHTAPLGLGTTVSVEEAREEIARRRGGAY</sequence>